<proteinExistence type="predicted"/>
<sequence>MLRHAPLVVGNHPIRLSIDNAFSPTKERSVFVWVCPTTITLATIVAFVAYPVGVFGPPAHLAPPAAPAPGPAVWAVVRKLLMLCKSDFKKSLKQHIKTYLEYPCRKSQTGALSQADIGRVDGRAMHW</sequence>
<keyword evidence="1" id="KW-0472">Membrane</keyword>
<accession>A0A8H7AYW1</accession>
<evidence type="ECO:0000256" key="1">
    <source>
        <dbReference type="SAM" id="Phobius"/>
    </source>
</evidence>
<keyword evidence="1" id="KW-0812">Transmembrane</keyword>
<evidence type="ECO:0000313" key="2">
    <source>
        <dbReference type="EMBL" id="KAF7513665.1"/>
    </source>
</evidence>
<comment type="caution">
    <text evidence="2">The sequence shown here is derived from an EMBL/GenBank/DDBJ whole genome shotgun (WGS) entry which is preliminary data.</text>
</comment>
<keyword evidence="3" id="KW-1185">Reference proteome</keyword>
<protein>
    <submittedName>
        <fullName evidence="2">Uncharacterized protein</fullName>
    </submittedName>
</protein>
<name>A0A8H7AYW1_9EURO</name>
<evidence type="ECO:0000313" key="3">
    <source>
        <dbReference type="Proteomes" id="UP000606974"/>
    </source>
</evidence>
<feature type="transmembrane region" description="Helical" evidence="1">
    <location>
        <begin position="30"/>
        <end position="50"/>
    </location>
</feature>
<dbReference type="Proteomes" id="UP000606974">
    <property type="component" value="Unassembled WGS sequence"/>
</dbReference>
<organism evidence="2 3">
    <name type="scientific">Endocarpon pusillum</name>
    <dbReference type="NCBI Taxonomy" id="364733"/>
    <lineage>
        <taxon>Eukaryota</taxon>
        <taxon>Fungi</taxon>
        <taxon>Dikarya</taxon>
        <taxon>Ascomycota</taxon>
        <taxon>Pezizomycotina</taxon>
        <taxon>Eurotiomycetes</taxon>
        <taxon>Chaetothyriomycetidae</taxon>
        <taxon>Verrucariales</taxon>
        <taxon>Verrucariaceae</taxon>
        <taxon>Endocarpon</taxon>
    </lineage>
</organism>
<dbReference type="AlphaFoldDB" id="A0A8H7AYW1"/>
<keyword evidence="1" id="KW-1133">Transmembrane helix</keyword>
<dbReference type="EMBL" id="JAACFV010000004">
    <property type="protein sequence ID" value="KAF7513665.1"/>
    <property type="molecule type" value="Genomic_DNA"/>
</dbReference>
<reference evidence="2" key="1">
    <citation type="submission" date="2020-02" db="EMBL/GenBank/DDBJ databases">
        <authorList>
            <person name="Palmer J.M."/>
        </authorList>
    </citation>
    <scope>NUCLEOTIDE SEQUENCE</scope>
    <source>
        <strain evidence="2">EPUS1.4</strain>
        <tissue evidence="2">Thallus</tissue>
    </source>
</reference>
<gene>
    <name evidence="2" type="ORF">GJ744_007716</name>
</gene>